<gene>
    <name evidence="1" type="ORF">UFOPK3376_03379</name>
</gene>
<dbReference type="AlphaFoldDB" id="A0A6J7FXQ1"/>
<evidence type="ECO:0000313" key="1">
    <source>
        <dbReference type="EMBL" id="CAB4900431.1"/>
    </source>
</evidence>
<proteinExistence type="predicted"/>
<dbReference type="EMBL" id="CAFBLP010000187">
    <property type="protein sequence ID" value="CAB4900431.1"/>
    <property type="molecule type" value="Genomic_DNA"/>
</dbReference>
<reference evidence="1" key="1">
    <citation type="submission" date="2020-05" db="EMBL/GenBank/DDBJ databases">
        <authorList>
            <person name="Chiriac C."/>
            <person name="Salcher M."/>
            <person name="Ghai R."/>
            <person name="Kavagutti S V."/>
        </authorList>
    </citation>
    <scope>NUCLEOTIDE SEQUENCE</scope>
</reference>
<accession>A0A6J7FXQ1</accession>
<name>A0A6J7FXQ1_9ZZZZ</name>
<organism evidence="1">
    <name type="scientific">freshwater metagenome</name>
    <dbReference type="NCBI Taxonomy" id="449393"/>
    <lineage>
        <taxon>unclassified sequences</taxon>
        <taxon>metagenomes</taxon>
        <taxon>ecological metagenomes</taxon>
    </lineage>
</organism>
<protein>
    <submittedName>
        <fullName evidence="1">Unannotated protein</fullName>
    </submittedName>
</protein>
<sequence length="147" mass="15948">MLCGGRLDACASRGADAQAHVLAGGVSGGSTRSIGRQVEHLYRRHQDLAPVGKICTEHPGGKELLLVVDDLLRPGPNGRQCWCLARDQRFVCRAEFVDQDVVGPAIDNGVLCDDRQQVLLWGKAHENGPDQRPVFDRASCGVDHELV</sequence>